<dbReference type="InterPro" id="IPR041588">
    <property type="entry name" value="Integrase_H2C2"/>
</dbReference>
<dbReference type="EC" id="2.7.7.49" evidence="1"/>
<evidence type="ECO:0000256" key="3">
    <source>
        <dbReference type="ARBA" id="ARBA00022695"/>
    </source>
</evidence>
<dbReference type="InterPro" id="IPR036397">
    <property type="entry name" value="RNaseH_sf"/>
</dbReference>
<dbReference type="AlphaFoldDB" id="A0AAE1GSZ2"/>
<dbReference type="Gene3D" id="3.30.420.10">
    <property type="entry name" value="Ribonuclease H-like superfamily/Ribonuclease H"/>
    <property type="match status" value="1"/>
</dbReference>
<evidence type="ECO:0000313" key="9">
    <source>
        <dbReference type="EMBL" id="KAK3908544.1"/>
    </source>
</evidence>
<dbReference type="GO" id="GO:0003964">
    <property type="term" value="F:RNA-directed DNA polymerase activity"/>
    <property type="evidence" value="ECO:0007669"/>
    <property type="project" value="UniProtKB-KW"/>
</dbReference>
<dbReference type="GO" id="GO:0016787">
    <property type="term" value="F:hydrolase activity"/>
    <property type="evidence" value="ECO:0007669"/>
    <property type="project" value="UniProtKB-KW"/>
</dbReference>
<keyword evidence="7" id="KW-0695">RNA-directed DNA polymerase</keyword>
<dbReference type="InterPro" id="IPR041373">
    <property type="entry name" value="RT_RNaseH"/>
</dbReference>
<dbReference type="SUPFAM" id="SSF53098">
    <property type="entry name" value="Ribonuclease H-like"/>
    <property type="match status" value="1"/>
</dbReference>
<dbReference type="Pfam" id="PF17917">
    <property type="entry name" value="RT_RNaseH"/>
    <property type="match status" value="1"/>
</dbReference>
<accession>A0AAE1GSZ2</accession>
<evidence type="ECO:0000259" key="8">
    <source>
        <dbReference type="PROSITE" id="PS50994"/>
    </source>
</evidence>
<dbReference type="PROSITE" id="PS50994">
    <property type="entry name" value="INTEGRASE"/>
    <property type="match status" value="1"/>
</dbReference>
<dbReference type="InterPro" id="IPR001584">
    <property type="entry name" value="Integrase_cat-core"/>
</dbReference>
<dbReference type="Proteomes" id="UP001219518">
    <property type="component" value="Unassembled WGS sequence"/>
</dbReference>
<reference evidence="9" key="1">
    <citation type="submission" date="2021-07" db="EMBL/GenBank/DDBJ databases">
        <authorList>
            <person name="Catto M.A."/>
            <person name="Jacobson A."/>
            <person name="Kennedy G."/>
            <person name="Labadie P."/>
            <person name="Hunt B.G."/>
            <person name="Srinivasan R."/>
        </authorList>
    </citation>
    <scope>NUCLEOTIDE SEQUENCE</scope>
    <source>
        <strain evidence="9">PL_HMW_Pooled</strain>
        <tissue evidence="9">Head</tissue>
    </source>
</reference>
<comment type="caution">
    <text evidence="9">The sequence shown here is derived from an EMBL/GenBank/DDBJ whole genome shotgun (WGS) entry which is preliminary data.</text>
</comment>
<keyword evidence="3" id="KW-0548">Nucleotidyltransferase</keyword>
<dbReference type="PANTHER" id="PTHR37984:SF5">
    <property type="entry name" value="PROTEIN NYNRIN-LIKE"/>
    <property type="match status" value="1"/>
</dbReference>
<keyword evidence="5" id="KW-0255">Endonuclease</keyword>
<dbReference type="CDD" id="cd09274">
    <property type="entry name" value="RNase_HI_RT_Ty3"/>
    <property type="match status" value="1"/>
</dbReference>
<dbReference type="GO" id="GO:0015074">
    <property type="term" value="P:DNA integration"/>
    <property type="evidence" value="ECO:0007669"/>
    <property type="project" value="InterPro"/>
</dbReference>
<dbReference type="SUPFAM" id="SSF56672">
    <property type="entry name" value="DNA/RNA polymerases"/>
    <property type="match status" value="1"/>
</dbReference>
<keyword evidence="10" id="KW-1185">Reference proteome</keyword>
<gene>
    <name evidence="9" type="ORF">KUF71_003356</name>
</gene>
<organism evidence="9 10">
    <name type="scientific">Frankliniella fusca</name>
    <dbReference type="NCBI Taxonomy" id="407009"/>
    <lineage>
        <taxon>Eukaryota</taxon>
        <taxon>Metazoa</taxon>
        <taxon>Ecdysozoa</taxon>
        <taxon>Arthropoda</taxon>
        <taxon>Hexapoda</taxon>
        <taxon>Insecta</taxon>
        <taxon>Pterygota</taxon>
        <taxon>Neoptera</taxon>
        <taxon>Paraneoptera</taxon>
        <taxon>Thysanoptera</taxon>
        <taxon>Terebrantia</taxon>
        <taxon>Thripoidea</taxon>
        <taxon>Thripidae</taxon>
        <taxon>Frankliniella</taxon>
    </lineage>
</organism>
<evidence type="ECO:0000313" key="10">
    <source>
        <dbReference type="Proteomes" id="UP001219518"/>
    </source>
</evidence>
<keyword evidence="6" id="KW-0378">Hydrolase</keyword>
<dbReference type="InterPro" id="IPR050951">
    <property type="entry name" value="Retrovirus_Pol_polyprotein"/>
</dbReference>
<dbReference type="GO" id="GO:0003676">
    <property type="term" value="F:nucleic acid binding"/>
    <property type="evidence" value="ECO:0007669"/>
    <property type="project" value="InterPro"/>
</dbReference>
<reference evidence="9" key="2">
    <citation type="journal article" date="2023" name="BMC Genomics">
        <title>Pest status, molecular evolution, and epigenetic factors derived from the genome assembly of Frankliniella fusca, a thysanopteran phytovirus vector.</title>
        <authorList>
            <person name="Catto M.A."/>
            <person name="Labadie P.E."/>
            <person name="Jacobson A.L."/>
            <person name="Kennedy G.G."/>
            <person name="Srinivasan R."/>
            <person name="Hunt B.G."/>
        </authorList>
    </citation>
    <scope>NUCLEOTIDE SEQUENCE</scope>
    <source>
        <strain evidence="9">PL_HMW_Pooled</strain>
    </source>
</reference>
<dbReference type="FunFam" id="3.10.20.370:FF:000001">
    <property type="entry name" value="Retrovirus-related Pol polyprotein from transposon 17.6-like protein"/>
    <property type="match status" value="1"/>
</dbReference>
<evidence type="ECO:0000256" key="7">
    <source>
        <dbReference type="ARBA" id="ARBA00022918"/>
    </source>
</evidence>
<sequence>MLRATLSRIRDSGMLLKGKKCDLFRLQLSFLGHKLTREGLLPDDKKIAQVKAWPTPHNSKELRSFLGLASYYLKFQKDYATTAAPLYALGTQGTPWAWNADHQQAFERLKDGLTSAPVLAHPQLPGSPLVLTTDASLEASGCILSQEQLGEERVIAYHSRKFSKEQRNYCATTRELLALVVGIKTFHQYLIGAPFVVKSDSQALQWLRNFKNPDGKLARWIEFLSRYSFTVLYQRGATLTNADALSRYPLRPCPPNCKSCARTEQKEEKFKAEAMAAVCFTQLQADPNWQPPALRRDQLADSAIGPILRALEEGRRPDPEDAAAMGSEARALWLQWASLQVEDGVLYRRWEHPSGEPHRNHLQLVLPRVRVQETVKKYHALPGTGSHFKVTRTMAKLRERFYWPQAFQDCRDIIAGCTECGRAAGTKHHRAPGPMRVMNDNTFLGRWAVDLARHFPPPVDSPQYAAAARSSSRRWYVLVCVEHFTGWPECIVIQGADAETSARAIVDNIVARYGAFPVLHSDQGRNWEAAVFAEVLRLLQIRRTRTSGFYPKGNSRAERFIQTLIKHLTVVVAHNQRDWPSWIPLILLAYRTAPHSSTGVSPAEMLYGRMLNLPMDLVREPPPGREPVVLEKDYPRWLRDTLRQIHDDARLHRGEVSHKMKQNYDVHASIFRGQPGDRVWLYRPVRRTGQNRKLIRAWDQWRRKYRSGCAPSTPQNMTGCAQHTPF</sequence>
<keyword evidence="2" id="KW-0808">Transferase</keyword>
<protein>
    <recommendedName>
        <fullName evidence="1">RNA-directed DNA polymerase</fullName>
        <ecNumber evidence="1">2.7.7.49</ecNumber>
    </recommendedName>
</protein>
<evidence type="ECO:0000256" key="1">
    <source>
        <dbReference type="ARBA" id="ARBA00012493"/>
    </source>
</evidence>
<dbReference type="Pfam" id="PF17921">
    <property type="entry name" value="Integrase_H2C2"/>
    <property type="match status" value="1"/>
</dbReference>
<dbReference type="GO" id="GO:0042575">
    <property type="term" value="C:DNA polymerase complex"/>
    <property type="evidence" value="ECO:0007669"/>
    <property type="project" value="UniProtKB-ARBA"/>
</dbReference>
<dbReference type="InterPro" id="IPR043128">
    <property type="entry name" value="Rev_trsase/Diguanyl_cyclase"/>
</dbReference>
<dbReference type="EMBL" id="JAHWGI010000064">
    <property type="protein sequence ID" value="KAK3908544.1"/>
    <property type="molecule type" value="Genomic_DNA"/>
</dbReference>
<name>A0AAE1GSZ2_9NEOP</name>
<dbReference type="Gene3D" id="1.10.340.70">
    <property type="match status" value="1"/>
</dbReference>
<keyword evidence="4" id="KW-0540">Nuclease</keyword>
<proteinExistence type="predicted"/>
<dbReference type="GO" id="GO:0004519">
    <property type="term" value="F:endonuclease activity"/>
    <property type="evidence" value="ECO:0007669"/>
    <property type="project" value="UniProtKB-KW"/>
</dbReference>
<evidence type="ECO:0000256" key="5">
    <source>
        <dbReference type="ARBA" id="ARBA00022759"/>
    </source>
</evidence>
<dbReference type="InterPro" id="IPR043502">
    <property type="entry name" value="DNA/RNA_pol_sf"/>
</dbReference>
<dbReference type="Gene3D" id="3.10.20.370">
    <property type="match status" value="1"/>
</dbReference>
<evidence type="ECO:0000256" key="4">
    <source>
        <dbReference type="ARBA" id="ARBA00022722"/>
    </source>
</evidence>
<dbReference type="PANTHER" id="PTHR37984">
    <property type="entry name" value="PROTEIN CBG26694"/>
    <property type="match status" value="1"/>
</dbReference>
<evidence type="ECO:0000256" key="2">
    <source>
        <dbReference type="ARBA" id="ARBA00022679"/>
    </source>
</evidence>
<dbReference type="FunFam" id="3.30.70.270:FF:000020">
    <property type="entry name" value="Transposon Tf2-6 polyprotein-like Protein"/>
    <property type="match status" value="1"/>
</dbReference>
<evidence type="ECO:0000256" key="6">
    <source>
        <dbReference type="ARBA" id="ARBA00022801"/>
    </source>
</evidence>
<feature type="domain" description="Integrase catalytic" evidence="8">
    <location>
        <begin position="430"/>
        <end position="610"/>
    </location>
</feature>
<dbReference type="FunFam" id="1.10.340.70:FF:000001">
    <property type="entry name" value="Retrovirus-related Pol polyprotein from transposon gypsy-like Protein"/>
    <property type="match status" value="1"/>
</dbReference>
<dbReference type="InterPro" id="IPR012337">
    <property type="entry name" value="RNaseH-like_sf"/>
</dbReference>
<dbReference type="Gene3D" id="3.30.70.270">
    <property type="match status" value="1"/>
</dbReference>